<evidence type="ECO:0000256" key="3">
    <source>
        <dbReference type="SAM" id="MobiDB-lite"/>
    </source>
</evidence>
<dbReference type="GO" id="GO:0030313">
    <property type="term" value="C:cell envelope"/>
    <property type="evidence" value="ECO:0007669"/>
    <property type="project" value="TreeGrafter"/>
</dbReference>
<dbReference type="EMBL" id="CP036316">
    <property type="protein sequence ID" value="QDT63502.1"/>
    <property type="molecule type" value="Genomic_DNA"/>
</dbReference>
<dbReference type="Pfam" id="PF25944">
    <property type="entry name" value="Beta-barrel_RND"/>
    <property type="match status" value="1"/>
</dbReference>
<dbReference type="Gene3D" id="2.40.50.100">
    <property type="match status" value="1"/>
</dbReference>
<dbReference type="PANTHER" id="PTHR30097:SF4">
    <property type="entry name" value="SLR6042 PROTEIN"/>
    <property type="match status" value="1"/>
</dbReference>
<accession>A0A517T541</accession>
<proteinExistence type="predicted"/>
<dbReference type="GO" id="GO:0060003">
    <property type="term" value="P:copper ion export"/>
    <property type="evidence" value="ECO:0007669"/>
    <property type="project" value="TreeGrafter"/>
</dbReference>
<gene>
    <name evidence="6" type="primary">ttgG</name>
    <name evidence="6" type="ORF">V22_07240</name>
</gene>
<organism evidence="6 7">
    <name type="scientific">Calycomorphotria hydatis</name>
    <dbReference type="NCBI Taxonomy" id="2528027"/>
    <lineage>
        <taxon>Bacteria</taxon>
        <taxon>Pseudomonadati</taxon>
        <taxon>Planctomycetota</taxon>
        <taxon>Planctomycetia</taxon>
        <taxon>Planctomycetales</taxon>
        <taxon>Planctomycetaceae</taxon>
        <taxon>Calycomorphotria</taxon>
    </lineage>
</organism>
<keyword evidence="7" id="KW-1185">Reference proteome</keyword>
<dbReference type="Gene3D" id="1.10.287.470">
    <property type="entry name" value="Helix hairpin bin"/>
    <property type="match status" value="1"/>
</dbReference>
<feature type="domain" description="CzcB-like barrel-sandwich hybrid" evidence="5">
    <location>
        <begin position="112"/>
        <end position="272"/>
    </location>
</feature>
<dbReference type="InterPro" id="IPR058647">
    <property type="entry name" value="BSH_CzcB-like"/>
</dbReference>
<evidence type="ECO:0000313" key="7">
    <source>
        <dbReference type="Proteomes" id="UP000319976"/>
    </source>
</evidence>
<dbReference type="InterPro" id="IPR051909">
    <property type="entry name" value="MFP_Cation_Efflux"/>
</dbReference>
<protein>
    <submittedName>
        <fullName evidence="6">Toluene efflux pump periplasmic linker protein TtgG</fullName>
    </submittedName>
</protein>
<reference evidence="6 7" key="1">
    <citation type="submission" date="2019-02" db="EMBL/GenBank/DDBJ databases">
        <title>Deep-cultivation of Planctomycetes and their phenomic and genomic characterization uncovers novel biology.</title>
        <authorList>
            <person name="Wiegand S."/>
            <person name="Jogler M."/>
            <person name="Boedeker C."/>
            <person name="Pinto D."/>
            <person name="Vollmers J."/>
            <person name="Rivas-Marin E."/>
            <person name="Kohn T."/>
            <person name="Peeters S.H."/>
            <person name="Heuer A."/>
            <person name="Rast P."/>
            <person name="Oberbeckmann S."/>
            <person name="Bunk B."/>
            <person name="Jeske O."/>
            <person name="Meyerdierks A."/>
            <person name="Storesund J.E."/>
            <person name="Kallscheuer N."/>
            <person name="Luecker S."/>
            <person name="Lage O.M."/>
            <person name="Pohl T."/>
            <person name="Merkel B.J."/>
            <person name="Hornburger P."/>
            <person name="Mueller R.-W."/>
            <person name="Bruemmer F."/>
            <person name="Labrenz M."/>
            <person name="Spormann A.M."/>
            <person name="Op den Camp H."/>
            <person name="Overmann J."/>
            <person name="Amann R."/>
            <person name="Jetten M.S.M."/>
            <person name="Mascher T."/>
            <person name="Medema M.H."/>
            <person name="Devos D.P."/>
            <person name="Kaster A.-K."/>
            <person name="Ovreas L."/>
            <person name="Rohde M."/>
            <person name="Galperin M.Y."/>
            <person name="Jogler C."/>
        </authorList>
    </citation>
    <scope>NUCLEOTIDE SEQUENCE [LARGE SCALE GENOMIC DNA]</scope>
    <source>
        <strain evidence="6 7">V22</strain>
    </source>
</reference>
<keyword evidence="1" id="KW-0813">Transport</keyword>
<evidence type="ECO:0000313" key="6">
    <source>
        <dbReference type="EMBL" id="QDT63502.1"/>
    </source>
</evidence>
<evidence type="ECO:0000256" key="2">
    <source>
        <dbReference type="SAM" id="Coils"/>
    </source>
</evidence>
<dbReference type="KEGG" id="chya:V22_07240"/>
<dbReference type="InterPro" id="IPR058626">
    <property type="entry name" value="MdtA-like_b-barrel"/>
</dbReference>
<keyword evidence="2" id="KW-0175">Coiled coil</keyword>
<dbReference type="Pfam" id="PF25973">
    <property type="entry name" value="BSH_CzcB"/>
    <property type="match status" value="1"/>
</dbReference>
<feature type="region of interest" description="Disordered" evidence="3">
    <location>
        <begin position="1"/>
        <end position="45"/>
    </location>
</feature>
<feature type="domain" description="Multidrug resistance protein MdtA-like beta-barrel" evidence="4">
    <location>
        <begin position="292"/>
        <end position="349"/>
    </location>
</feature>
<feature type="coiled-coil region" evidence="2">
    <location>
        <begin position="164"/>
        <end position="217"/>
    </location>
</feature>
<dbReference type="PANTHER" id="PTHR30097">
    <property type="entry name" value="CATION EFFLUX SYSTEM PROTEIN CUSB"/>
    <property type="match status" value="1"/>
</dbReference>
<dbReference type="Proteomes" id="UP000319976">
    <property type="component" value="Chromosome"/>
</dbReference>
<dbReference type="Gene3D" id="2.40.30.170">
    <property type="match status" value="1"/>
</dbReference>
<evidence type="ECO:0000259" key="4">
    <source>
        <dbReference type="Pfam" id="PF25944"/>
    </source>
</evidence>
<evidence type="ECO:0000259" key="5">
    <source>
        <dbReference type="Pfam" id="PF25973"/>
    </source>
</evidence>
<feature type="compositionally biased region" description="Basic and acidic residues" evidence="3">
    <location>
        <begin position="27"/>
        <end position="42"/>
    </location>
</feature>
<name>A0A517T541_9PLAN</name>
<dbReference type="GO" id="GO:0015679">
    <property type="term" value="P:plasma membrane copper ion transport"/>
    <property type="evidence" value="ECO:0007669"/>
    <property type="project" value="TreeGrafter"/>
</dbReference>
<sequence length="360" mass="39975">MTFGADFIPSRLSPSFPRRRQCSSFPRRRESRPDENSRDRQGATDSKMTFASLQPVIAGDWIPACAGMTKTVACAGMTLLLFSAMATAAEPIRIESAFVRLNREVDLPALEAGVLQQVATREGDLVDLGQLLARIDDRTLMLAREQARIATEIARAEASDESQLEFAERAYEVAKSELQRANSAREKVAASVSLSEIDRLRLDADRMASDLQRITRELQVARMTADLRQSELKATELRLDNTRIQSPMTGMIVEHYKEEGEWVEPGDAVFRVLELDTLRVEGFLQQSLLPKNILNAPVEVVTPTGEAMEGRIVFVDPEIEPTTGEVRLRALVQNPEFQLKPGTRVTMLVASSDNTDGADE</sequence>
<dbReference type="AlphaFoldDB" id="A0A517T541"/>
<evidence type="ECO:0000256" key="1">
    <source>
        <dbReference type="ARBA" id="ARBA00022448"/>
    </source>
</evidence>
<dbReference type="OrthoDB" id="259511at2"/>
<dbReference type="SUPFAM" id="SSF111369">
    <property type="entry name" value="HlyD-like secretion proteins"/>
    <property type="match status" value="1"/>
</dbReference>